<feature type="domain" description="RNA polymerase sigma factor 54 core-binding" evidence="11">
    <location>
        <begin position="118"/>
        <end position="339"/>
    </location>
</feature>
<dbReference type="GO" id="GO:0003677">
    <property type="term" value="F:DNA binding"/>
    <property type="evidence" value="ECO:0007669"/>
    <property type="project" value="UniProtKB-KW"/>
</dbReference>
<reference evidence="12 13" key="1">
    <citation type="submission" date="2008-07" db="EMBL/GenBank/DDBJ databases">
        <title>Complete sequence of Geobacter bemidjiensis BEM.</title>
        <authorList>
            <consortium name="US DOE Joint Genome Institute"/>
            <person name="Lucas S."/>
            <person name="Copeland A."/>
            <person name="Lapidus A."/>
            <person name="Glavina del Rio T."/>
            <person name="Dalin E."/>
            <person name="Tice H."/>
            <person name="Bruce D."/>
            <person name="Goodwin L."/>
            <person name="Pitluck S."/>
            <person name="Kiss H."/>
            <person name="Brettin T."/>
            <person name="Detter J.C."/>
            <person name="Han C."/>
            <person name="Kuske C.R."/>
            <person name="Schmutz J."/>
            <person name="Larimer F."/>
            <person name="Land M."/>
            <person name="Hauser L."/>
            <person name="Kyrpides N."/>
            <person name="Lykidis A."/>
            <person name="Lovley D."/>
            <person name="Richardson P."/>
        </authorList>
    </citation>
    <scope>NUCLEOTIDE SEQUENCE [LARGE SCALE GENOMIC DNA]</scope>
    <source>
        <strain evidence="13">ATCC BAA-1014 / DSM 16622 / JCM 12645 / Bem</strain>
    </source>
</reference>
<dbReference type="OrthoDB" id="9814402at2"/>
<keyword evidence="6" id="KW-0731">Sigma factor</keyword>
<dbReference type="EMBL" id="CP001124">
    <property type="protein sequence ID" value="ACH37892.1"/>
    <property type="molecule type" value="Genomic_DNA"/>
</dbReference>
<protein>
    <submittedName>
        <fullName evidence="12">RNA polymerase sigma-54 factor RpoN</fullName>
    </submittedName>
</protein>
<dbReference type="Gene3D" id="1.10.10.1330">
    <property type="entry name" value="RNA polymerase sigma-54 factor, core-binding domain"/>
    <property type="match status" value="1"/>
</dbReference>
<dbReference type="PRINTS" id="PR00045">
    <property type="entry name" value="SIGMA54FCT"/>
</dbReference>
<dbReference type="GO" id="GO:0000428">
    <property type="term" value="C:DNA-directed RNA polymerase complex"/>
    <property type="evidence" value="ECO:0007669"/>
    <property type="project" value="UniProtKB-KW"/>
</dbReference>
<gene>
    <name evidence="12" type="primary">rpoN</name>
    <name evidence="12" type="ordered locus">Gbem_0869</name>
</gene>
<keyword evidence="13" id="KW-1185">Reference proteome</keyword>
<evidence type="ECO:0000313" key="12">
    <source>
        <dbReference type="EMBL" id="ACH37892.1"/>
    </source>
</evidence>
<name>B5EEZ6_CITBB</name>
<dbReference type="eggNOG" id="COG1508">
    <property type="taxonomic scope" value="Bacteria"/>
</dbReference>
<evidence type="ECO:0000256" key="6">
    <source>
        <dbReference type="ARBA" id="ARBA00023082"/>
    </source>
</evidence>
<dbReference type="PROSITE" id="PS00717">
    <property type="entry name" value="SIGMA54_1"/>
    <property type="match status" value="1"/>
</dbReference>
<keyword evidence="2" id="KW-0240">DNA-directed RNA polymerase</keyword>
<dbReference type="Gene3D" id="1.10.10.60">
    <property type="entry name" value="Homeodomain-like"/>
    <property type="match status" value="1"/>
</dbReference>
<dbReference type="PROSITE" id="PS00718">
    <property type="entry name" value="SIGMA54_2"/>
    <property type="match status" value="1"/>
</dbReference>
<dbReference type="PIRSF" id="PIRSF000774">
    <property type="entry name" value="RpoN"/>
    <property type="match status" value="1"/>
</dbReference>
<dbReference type="InterPro" id="IPR007046">
    <property type="entry name" value="RNA_pol_sigma_54_core-bd"/>
</dbReference>
<dbReference type="Pfam" id="PF04963">
    <property type="entry name" value="Sigma54_CBD"/>
    <property type="match status" value="1"/>
</dbReference>
<evidence type="ECO:0000256" key="2">
    <source>
        <dbReference type="ARBA" id="ARBA00022478"/>
    </source>
</evidence>
<dbReference type="Pfam" id="PF00309">
    <property type="entry name" value="Sigma54_AID"/>
    <property type="match status" value="1"/>
</dbReference>
<keyword evidence="4" id="KW-0548">Nucleotidyltransferase</keyword>
<dbReference type="STRING" id="404380.Gbem_0869"/>
<dbReference type="PANTHER" id="PTHR32248">
    <property type="entry name" value="RNA POLYMERASE SIGMA-54 FACTOR"/>
    <property type="match status" value="1"/>
</dbReference>
<keyword evidence="5" id="KW-0805">Transcription regulation</keyword>
<dbReference type="InterPro" id="IPR007634">
    <property type="entry name" value="RNA_pol_sigma_54_DNA-bd"/>
</dbReference>
<evidence type="ECO:0000313" key="13">
    <source>
        <dbReference type="Proteomes" id="UP000008825"/>
    </source>
</evidence>
<dbReference type="KEGG" id="gbm:Gbem_0869"/>
<dbReference type="GO" id="GO:0016779">
    <property type="term" value="F:nucleotidyltransferase activity"/>
    <property type="evidence" value="ECO:0007669"/>
    <property type="project" value="UniProtKB-KW"/>
</dbReference>
<dbReference type="PANTHER" id="PTHR32248:SF4">
    <property type="entry name" value="RNA POLYMERASE SIGMA-54 FACTOR"/>
    <property type="match status" value="1"/>
</dbReference>
<dbReference type="Pfam" id="PF04552">
    <property type="entry name" value="Sigma54_DBD"/>
    <property type="match status" value="1"/>
</dbReference>
<dbReference type="NCBIfam" id="TIGR02395">
    <property type="entry name" value="rpoN_sigma"/>
    <property type="match status" value="1"/>
</dbReference>
<keyword evidence="7" id="KW-0238">DNA-binding</keyword>
<sequence length="515" mass="58554">MAIEMRQQMKMSQQLVMTPQLQQAIKLLQLSRLELQDVVRQELEENPILDEVIEQEEIREPEQIELREKEAEPEAAASDFQEVRAGEETREADWDSYIDGYNYSSGEQYYDDEDRPSFENLLTKKSTLFDHLMWQLSLTRLTEREIVVGAEIIGNIDEEGYLRASLEDVASACVQVAPFQEEMLEWSGLGSDACEEEIADAAGGFSTAVLVPLVDSVLKRIHEFDPVGVGARDLRECLLIQVGSLGMGGSLVESLLRDHLKDLESHKYKQAAKVLGVEVNDILAATRIIAELDPKPGRVFGSDDVQYISADIFVHKVGEEYVVMLNDEGMPNLRINPIYAPDAKSSRPVDKVAEDYIGEKMRSALWLIKSIQQRQRTIFKVAKSIVKFQREFLDRGIEHLRPLVLRDIAEDIGMHESTISRVTTNKYMQTPQGLFELKYFFNSGISTGEGDFIASESVKSKIKELVDNEDSKRPYSDQRLAELLSDHNIVIARRTVTKYREMLRIGSSSERKKHF</sequence>
<evidence type="ECO:0000256" key="9">
    <source>
        <dbReference type="SAM" id="MobiDB-lite"/>
    </source>
</evidence>
<dbReference type="HOGENOM" id="CLU_020569_1_1_7"/>
<evidence type="ECO:0000256" key="1">
    <source>
        <dbReference type="ARBA" id="ARBA00008798"/>
    </source>
</evidence>
<keyword evidence="3" id="KW-0808">Transferase</keyword>
<dbReference type="GO" id="GO:0016987">
    <property type="term" value="F:sigma factor activity"/>
    <property type="evidence" value="ECO:0007669"/>
    <property type="project" value="UniProtKB-KW"/>
</dbReference>
<dbReference type="InterPro" id="IPR038709">
    <property type="entry name" value="RpoN_core-bd_sf"/>
</dbReference>
<evidence type="ECO:0000256" key="5">
    <source>
        <dbReference type="ARBA" id="ARBA00023015"/>
    </source>
</evidence>
<evidence type="ECO:0000256" key="8">
    <source>
        <dbReference type="ARBA" id="ARBA00023163"/>
    </source>
</evidence>
<evidence type="ECO:0000256" key="7">
    <source>
        <dbReference type="ARBA" id="ARBA00023125"/>
    </source>
</evidence>
<comment type="similarity">
    <text evidence="1">Belongs to the sigma-54 factor family.</text>
</comment>
<dbReference type="PROSITE" id="PS50044">
    <property type="entry name" value="SIGMA54_3"/>
    <property type="match status" value="1"/>
</dbReference>
<feature type="region of interest" description="Disordered" evidence="9">
    <location>
        <begin position="66"/>
        <end position="88"/>
    </location>
</feature>
<keyword evidence="8" id="KW-0804">Transcription</keyword>
<evidence type="ECO:0000259" key="11">
    <source>
        <dbReference type="Pfam" id="PF04963"/>
    </source>
</evidence>
<dbReference type="Proteomes" id="UP000008825">
    <property type="component" value="Chromosome"/>
</dbReference>
<dbReference type="GO" id="GO:0001216">
    <property type="term" value="F:DNA-binding transcription activator activity"/>
    <property type="evidence" value="ECO:0007669"/>
    <property type="project" value="InterPro"/>
</dbReference>
<evidence type="ECO:0000256" key="4">
    <source>
        <dbReference type="ARBA" id="ARBA00022695"/>
    </source>
</evidence>
<evidence type="ECO:0000259" key="10">
    <source>
        <dbReference type="Pfam" id="PF04552"/>
    </source>
</evidence>
<dbReference type="GO" id="GO:0006352">
    <property type="term" value="P:DNA-templated transcription initiation"/>
    <property type="evidence" value="ECO:0007669"/>
    <property type="project" value="InterPro"/>
</dbReference>
<dbReference type="InterPro" id="IPR000394">
    <property type="entry name" value="RNA_pol_sigma_54"/>
</dbReference>
<dbReference type="RefSeq" id="WP_012529303.1">
    <property type="nucleotide sequence ID" value="NC_011146.1"/>
</dbReference>
<evidence type="ECO:0000256" key="3">
    <source>
        <dbReference type="ARBA" id="ARBA00022679"/>
    </source>
</evidence>
<reference evidence="12 13" key="2">
    <citation type="journal article" date="2010" name="BMC Genomics">
        <title>The genome of Geobacter bemidjiensis, exemplar for the subsurface clade of Geobacter species that predominate in Fe(III)-reducing subsurface environments.</title>
        <authorList>
            <person name="Aklujkar M."/>
            <person name="Young N.D."/>
            <person name="Holmes D."/>
            <person name="Chavan M."/>
            <person name="Risso C."/>
            <person name="Kiss H.E."/>
            <person name="Han C.S."/>
            <person name="Land M.L."/>
            <person name="Lovley D.R."/>
        </authorList>
    </citation>
    <scope>NUCLEOTIDE SEQUENCE [LARGE SCALE GENOMIC DNA]</scope>
    <source>
        <strain evidence="13">ATCC BAA-1014 / DSM 16622 / JCM 12645 / Bem</strain>
    </source>
</reference>
<accession>B5EEZ6</accession>
<organism evidence="12 13">
    <name type="scientific">Citrifermentans bemidjiense (strain ATCC BAA-1014 / DSM 16622 / JCM 12645 / Bem)</name>
    <name type="common">Geobacter bemidjiensis</name>
    <dbReference type="NCBI Taxonomy" id="404380"/>
    <lineage>
        <taxon>Bacteria</taxon>
        <taxon>Pseudomonadati</taxon>
        <taxon>Thermodesulfobacteriota</taxon>
        <taxon>Desulfuromonadia</taxon>
        <taxon>Geobacterales</taxon>
        <taxon>Geobacteraceae</taxon>
        <taxon>Citrifermentans</taxon>
    </lineage>
</organism>
<proteinExistence type="inferred from homology"/>
<feature type="domain" description="RNA polymerase sigma factor 54 DNA-binding" evidence="10">
    <location>
        <begin position="355"/>
        <end position="513"/>
    </location>
</feature>
<dbReference type="AlphaFoldDB" id="B5EEZ6"/>